<dbReference type="PANTHER" id="PTHR43280">
    <property type="entry name" value="ARAC-FAMILY TRANSCRIPTIONAL REGULATOR"/>
    <property type="match status" value="1"/>
</dbReference>
<evidence type="ECO:0000256" key="3">
    <source>
        <dbReference type="ARBA" id="ARBA00023163"/>
    </source>
</evidence>
<proteinExistence type="predicted"/>
<dbReference type="Pfam" id="PF12833">
    <property type="entry name" value="HTH_18"/>
    <property type="match status" value="1"/>
</dbReference>
<accession>A0A0H3ZU33</accession>
<organism evidence="5">
    <name type="scientific">Vibrio tasmaniensis</name>
    <dbReference type="NCBI Taxonomy" id="212663"/>
    <lineage>
        <taxon>Bacteria</taxon>
        <taxon>Pseudomonadati</taxon>
        <taxon>Pseudomonadota</taxon>
        <taxon>Gammaproteobacteria</taxon>
        <taxon>Vibrionales</taxon>
        <taxon>Vibrionaceae</taxon>
        <taxon>Vibrio</taxon>
    </lineage>
</organism>
<dbReference type="GO" id="GO:0003700">
    <property type="term" value="F:DNA-binding transcription factor activity"/>
    <property type="evidence" value="ECO:0007669"/>
    <property type="project" value="InterPro"/>
</dbReference>
<feature type="domain" description="HTH araC/xylS-type" evidence="4">
    <location>
        <begin position="169"/>
        <end position="267"/>
    </location>
</feature>
<dbReference type="InterPro" id="IPR020449">
    <property type="entry name" value="Tscrpt_reg_AraC-type_HTH"/>
</dbReference>
<dbReference type="InterPro" id="IPR009057">
    <property type="entry name" value="Homeodomain-like_sf"/>
</dbReference>
<dbReference type="GO" id="GO:0043565">
    <property type="term" value="F:sequence-specific DNA binding"/>
    <property type="evidence" value="ECO:0007669"/>
    <property type="project" value="InterPro"/>
</dbReference>
<dbReference type="InterPro" id="IPR037923">
    <property type="entry name" value="HTH-like"/>
</dbReference>
<dbReference type="PANTHER" id="PTHR43280:SF10">
    <property type="entry name" value="REGULATORY PROTEIN POCR"/>
    <property type="match status" value="1"/>
</dbReference>
<keyword evidence="1" id="KW-0805">Transcription regulation</keyword>
<dbReference type="PRINTS" id="PR00032">
    <property type="entry name" value="HTHARAC"/>
</dbReference>
<evidence type="ECO:0000256" key="2">
    <source>
        <dbReference type="ARBA" id="ARBA00023125"/>
    </source>
</evidence>
<dbReference type="SMART" id="SM00342">
    <property type="entry name" value="HTH_ARAC"/>
    <property type="match status" value="1"/>
</dbReference>
<dbReference type="SUPFAM" id="SSF51215">
    <property type="entry name" value="Regulatory protein AraC"/>
    <property type="match status" value="1"/>
</dbReference>
<dbReference type="Gene3D" id="1.10.10.60">
    <property type="entry name" value="Homeodomain-like"/>
    <property type="match status" value="2"/>
</dbReference>
<sequence>MLPKTPLPPCYVIHEQGVNSESSTVSVNPDYGLLFTTKGSFKMEQSYTTQSVTGSITIVPYGVPYRSVAGCNLDYWLLGFSAESYGLNEMQEIMHPFAEVRSGGAPVAHLDVPAQQRITSWFEALKQETNIETTMSNDVQRSLIVLILAEVVRATTVIDNKITKSPLVGKALHYIQKYSLTPISLSDVASAVGRTSPHVASVVKSETGFTVGMWITSARLAKAAQLLQYSNMSVEQITTKIGWQDTTHFIRQFKTFYGTTPSKWRNKLRDKSEH</sequence>
<name>A0A0H3ZU33_9VIBR</name>
<evidence type="ECO:0000259" key="4">
    <source>
        <dbReference type="PROSITE" id="PS01124"/>
    </source>
</evidence>
<protein>
    <submittedName>
        <fullName evidence="5">DNA-binding response regulator, AraC family</fullName>
    </submittedName>
</protein>
<dbReference type="SUPFAM" id="SSF46689">
    <property type="entry name" value="Homeodomain-like"/>
    <property type="match status" value="1"/>
</dbReference>
<evidence type="ECO:0000313" key="5">
    <source>
        <dbReference type="EMBL" id="AKN39893.1"/>
    </source>
</evidence>
<keyword evidence="3" id="KW-0804">Transcription</keyword>
<evidence type="ECO:0000256" key="1">
    <source>
        <dbReference type="ARBA" id="ARBA00023015"/>
    </source>
</evidence>
<dbReference type="EMBL" id="KP795670">
    <property type="protein sequence ID" value="AKN39893.1"/>
    <property type="molecule type" value="Genomic_DNA"/>
</dbReference>
<dbReference type="InterPro" id="IPR018060">
    <property type="entry name" value="HTH_AraC"/>
</dbReference>
<reference evidence="5" key="1">
    <citation type="journal article" date="2015" name="MBio">
        <title>Eco-Evolutionary Dynamics of Episomes among Ecologically Cohesive Bacterial Populations.</title>
        <authorList>
            <person name="Xue H."/>
            <person name="Cordero O.X."/>
            <person name="Camas F.M."/>
            <person name="Trimble W."/>
            <person name="Meyer F."/>
            <person name="Guglielmini J."/>
            <person name="Rocha E.P."/>
            <person name="Polz M.F."/>
        </authorList>
    </citation>
    <scope>NUCLEOTIDE SEQUENCE</scope>
    <source>
        <strain evidence="5">FF_59</strain>
    </source>
</reference>
<dbReference type="PROSITE" id="PS01124">
    <property type="entry name" value="HTH_ARAC_FAMILY_2"/>
    <property type="match status" value="1"/>
</dbReference>
<dbReference type="AlphaFoldDB" id="A0A0H3ZU33"/>
<keyword evidence="2 5" id="KW-0238">DNA-binding</keyword>